<feature type="transmembrane region" description="Helical" evidence="6">
    <location>
        <begin position="327"/>
        <end position="348"/>
    </location>
</feature>
<name>A0ABP8BAD7_9ACTN</name>
<evidence type="ECO:0008006" key="9">
    <source>
        <dbReference type="Google" id="ProtNLM"/>
    </source>
</evidence>
<evidence type="ECO:0000256" key="2">
    <source>
        <dbReference type="ARBA" id="ARBA00022475"/>
    </source>
</evidence>
<feature type="transmembrane region" description="Helical" evidence="6">
    <location>
        <begin position="89"/>
        <end position="114"/>
    </location>
</feature>
<feature type="transmembrane region" description="Helical" evidence="6">
    <location>
        <begin position="360"/>
        <end position="378"/>
    </location>
</feature>
<dbReference type="RefSeq" id="WP_344921229.1">
    <property type="nucleotide sequence ID" value="NZ_BAABAQ010000012.1"/>
</dbReference>
<feature type="transmembrane region" description="Helical" evidence="6">
    <location>
        <begin position="48"/>
        <end position="68"/>
    </location>
</feature>
<accession>A0ABP8BAD7</accession>
<evidence type="ECO:0000256" key="1">
    <source>
        <dbReference type="ARBA" id="ARBA00004651"/>
    </source>
</evidence>
<organism evidence="7 8">
    <name type="scientific">Streptosporangium oxazolinicum</name>
    <dbReference type="NCBI Taxonomy" id="909287"/>
    <lineage>
        <taxon>Bacteria</taxon>
        <taxon>Bacillati</taxon>
        <taxon>Actinomycetota</taxon>
        <taxon>Actinomycetes</taxon>
        <taxon>Streptosporangiales</taxon>
        <taxon>Streptosporangiaceae</taxon>
        <taxon>Streptosporangium</taxon>
    </lineage>
</organism>
<comment type="subcellular location">
    <subcellularLocation>
        <location evidence="1">Cell membrane</location>
        <topology evidence="1">Multi-pass membrane protein</topology>
    </subcellularLocation>
</comment>
<keyword evidence="3 6" id="KW-0812">Transmembrane</keyword>
<keyword evidence="4 6" id="KW-1133">Transmembrane helix</keyword>
<keyword evidence="5 6" id="KW-0472">Membrane</keyword>
<feature type="transmembrane region" description="Helical" evidence="6">
    <location>
        <begin position="384"/>
        <end position="403"/>
    </location>
</feature>
<evidence type="ECO:0000313" key="8">
    <source>
        <dbReference type="Proteomes" id="UP001501251"/>
    </source>
</evidence>
<evidence type="ECO:0000256" key="6">
    <source>
        <dbReference type="SAM" id="Phobius"/>
    </source>
</evidence>
<keyword evidence="2" id="KW-1003">Cell membrane</keyword>
<evidence type="ECO:0000313" key="7">
    <source>
        <dbReference type="EMBL" id="GAA4201993.1"/>
    </source>
</evidence>
<gene>
    <name evidence="7" type="ORF">GCM10022252_57520</name>
</gene>
<dbReference type="EMBL" id="BAABAQ010000012">
    <property type="protein sequence ID" value="GAA4201993.1"/>
    <property type="molecule type" value="Genomic_DNA"/>
</dbReference>
<evidence type="ECO:0000256" key="4">
    <source>
        <dbReference type="ARBA" id="ARBA00022989"/>
    </source>
</evidence>
<dbReference type="Proteomes" id="UP001501251">
    <property type="component" value="Unassembled WGS sequence"/>
</dbReference>
<feature type="transmembrane region" description="Helical" evidence="6">
    <location>
        <begin position="120"/>
        <end position="143"/>
    </location>
</feature>
<proteinExistence type="predicted"/>
<dbReference type="PANTHER" id="PTHR30250:SF11">
    <property type="entry name" value="O-ANTIGEN TRANSPORTER-RELATED"/>
    <property type="match status" value="1"/>
</dbReference>
<comment type="caution">
    <text evidence="7">The sequence shown here is derived from an EMBL/GenBank/DDBJ whole genome shotgun (WGS) entry which is preliminary data.</text>
</comment>
<keyword evidence="8" id="KW-1185">Reference proteome</keyword>
<reference evidence="8" key="1">
    <citation type="journal article" date="2019" name="Int. J. Syst. Evol. Microbiol.">
        <title>The Global Catalogue of Microorganisms (GCM) 10K type strain sequencing project: providing services to taxonomists for standard genome sequencing and annotation.</title>
        <authorList>
            <consortium name="The Broad Institute Genomics Platform"/>
            <consortium name="The Broad Institute Genome Sequencing Center for Infectious Disease"/>
            <person name="Wu L."/>
            <person name="Ma J."/>
        </authorList>
    </citation>
    <scope>NUCLEOTIDE SEQUENCE [LARGE SCALE GENOMIC DNA]</scope>
    <source>
        <strain evidence="8">JCM 17388</strain>
    </source>
</reference>
<feature type="transmembrane region" description="Helical" evidence="6">
    <location>
        <begin position="180"/>
        <end position="200"/>
    </location>
</feature>
<protein>
    <recommendedName>
        <fullName evidence="9">Polysaccharide biosynthesis protein C-terminal domain-containing protein</fullName>
    </recommendedName>
</protein>
<dbReference type="PANTHER" id="PTHR30250">
    <property type="entry name" value="PST FAMILY PREDICTED COLANIC ACID TRANSPORTER"/>
    <property type="match status" value="1"/>
</dbReference>
<feature type="transmembrane region" description="Helical" evidence="6">
    <location>
        <begin position="21"/>
        <end position="42"/>
    </location>
</feature>
<evidence type="ECO:0000256" key="3">
    <source>
        <dbReference type="ARBA" id="ARBA00022692"/>
    </source>
</evidence>
<evidence type="ECO:0000256" key="5">
    <source>
        <dbReference type="ARBA" id="ARBA00023136"/>
    </source>
</evidence>
<feature type="transmembrane region" description="Helical" evidence="6">
    <location>
        <begin position="155"/>
        <end position="174"/>
    </location>
</feature>
<feature type="transmembrane region" description="Helical" evidence="6">
    <location>
        <begin position="292"/>
        <end position="321"/>
    </location>
</feature>
<sequence>MSAPATAGRRDATATRLAHLLLTRLTLAVAGGLTSVIVARALGPGDRGAYWVIVTVATTAAAMGNLSVEKSQTTLWTREGDRPAIAANALWLGLAVGAAAAGVSFLVAVLLLGAAADRSALVWGLAAVPVMMAVVYVNNVHVLRARTGVVNRGSLAGAALQCLALGALGVPGWLTVEGVVIVWTLSAVVNLLLLLPSLPVSRPRERRLVARTLSCGLRHHPGYVCHFLLLRLDILILNAMSTPAAVGIYSMAVTPAELLRAMTGTVVQVALPRQMESSRETAAAYTARTIRITVVLATASVVLFCLAGPFLVVVAAGPAFAECVVPMLVLAPGVAAAASAAPAAAYLLRLDLPVRTSLMYSAALLVNLALNALLIPRTGVVGCALASTIAYTALASAQVGWFARSAGVPLRRLVPGAAEVREIARRVHGLLRAG</sequence>
<dbReference type="InterPro" id="IPR050833">
    <property type="entry name" value="Poly_Biosynth_Transport"/>
</dbReference>